<name>A0A3M0A0P4_9FLAO</name>
<keyword evidence="2" id="KW-1185">Reference proteome</keyword>
<dbReference type="EMBL" id="REFH01000007">
    <property type="protein sequence ID" value="RMA78330.1"/>
    <property type="molecule type" value="Genomic_DNA"/>
</dbReference>
<dbReference type="RefSeq" id="WP_121924438.1">
    <property type="nucleotide sequence ID" value="NZ_CBCSGA010000005.1"/>
</dbReference>
<organism evidence="1 2">
    <name type="scientific">Flavobacterium weaverense</name>
    <dbReference type="NCBI Taxonomy" id="271156"/>
    <lineage>
        <taxon>Bacteria</taxon>
        <taxon>Pseudomonadati</taxon>
        <taxon>Bacteroidota</taxon>
        <taxon>Flavobacteriia</taxon>
        <taxon>Flavobacteriales</taxon>
        <taxon>Flavobacteriaceae</taxon>
        <taxon>Flavobacterium</taxon>
    </lineage>
</organism>
<dbReference type="Proteomes" id="UP000280368">
    <property type="component" value="Unassembled WGS sequence"/>
</dbReference>
<accession>A0A3M0A0P4</accession>
<reference evidence="1 2" key="1">
    <citation type="submission" date="2018-10" db="EMBL/GenBank/DDBJ databases">
        <title>Genomic Encyclopedia of Archaeal and Bacterial Type Strains, Phase II (KMG-II): from individual species to whole genera.</title>
        <authorList>
            <person name="Goeker M."/>
        </authorList>
    </citation>
    <scope>NUCLEOTIDE SEQUENCE [LARGE SCALE GENOMIC DNA]</scope>
    <source>
        <strain evidence="1 2">DSM 19727</strain>
    </source>
</reference>
<dbReference type="OrthoDB" id="965211at2"/>
<dbReference type="AlphaFoldDB" id="A0A3M0A0P4"/>
<comment type="caution">
    <text evidence="1">The sequence shown here is derived from an EMBL/GenBank/DDBJ whole genome shotgun (WGS) entry which is preliminary data.</text>
</comment>
<evidence type="ECO:0000313" key="2">
    <source>
        <dbReference type="Proteomes" id="UP000280368"/>
    </source>
</evidence>
<proteinExistence type="predicted"/>
<sequence length="80" mass="9250">MDIQLIEGEFSSNEAVALILKMIEVKIKFHESKICKSDQEEDIKSRENKIKKLQKSLDSIRSFLNSKTDGVRMRASIHIE</sequence>
<gene>
    <name evidence="1" type="ORF">BC961_0711</name>
</gene>
<protein>
    <submittedName>
        <fullName evidence="1">Uncharacterized protein</fullName>
    </submittedName>
</protein>
<evidence type="ECO:0000313" key="1">
    <source>
        <dbReference type="EMBL" id="RMA78330.1"/>
    </source>
</evidence>